<feature type="region of interest" description="Disordered" evidence="1">
    <location>
        <begin position="1"/>
        <end position="20"/>
    </location>
</feature>
<dbReference type="EMBL" id="OQ709222">
    <property type="protein sequence ID" value="WGH21970.1"/>
    <property type="molecule type" value="Genomic_DNA"/>
</dbReference>
<accession>A0AAF0K230</accession>
<evidence type="ECO:0000256" key="1">
    <source>
        <dbReference type="SAM" id="MobiDB-lite"/>
    </source>
</evidence>
<feature type="region of interest" description="Disordered" evidence="1">
    <location>
        <begin position="87"/>
        <end position="120"/>
    </location>
</feature>
<keyword evidence="3" id="KW-1185">Reference proteome</keyword>
<reference evidence="2" key="1">
    <citation type="submission" date="2023-03" db="EMBL/GenBank/DDBJ databases">
        <authorList>
            <person name="Aguilar E."/>
            <person name="Antigua R."/>
            <person name="Antonino C."/>
            <person name="Bisram R."/>
            <person name="Chen J."/>
            <person name="Davilmar B."/>
            <person name="Del R.K."/>
            <person name="Germosen J."/>
            <person name="Hernandez J."/>
            <person name="Kelloggs L."/>
            <person name="Lema C."/>
            <person name="Li J."/>
            <person name="Melendez A."/>
            <person name="Mohammed I."/>
            <person name="Ryan A."/>
            <person name="Singh S."/>
            <person name="Tariq H."/>
            <person name="Golebiewska U.P."/>
            <person name="Russell D.A."/>
            <person name="Jacobs-Sera D."/>
            <person name="Hatfull G.F."/>
        </authorList>
    </citation>
    <scope>NUCLEOTIDE SEQUENCE</scope>
</reference>
<evidence type="ECO:0000313" key="3">
    <source>
        <dbReference type="Proteomes" id="UP001242841"/>
    </source>
</evidence>
<organism evidence="2 3">
    <name type="scientific">Rhodococcus phage Trogglehumper</name>
    <dbReference type="NCBI Taxonomy" id="3038381"/>
    <lineage>
        <taxon>Viruses</taxon>
        <taxon>Duplodnaviria</taxon>
        <taxon>Heunggongvirae</taxon>
        <taxon>Uroviricota</taxon>
        <taxon>Caudoviricetes</taxon>
        <taxon>Caudoviricetes incertae sedis</taxon>
        <taxon>Trogglehumpervirus</taxon>
        <taxon>Trogglehumpervirus trogglehumper</taxon>
    </lineage>
</organism>
<protein>
    <submittedName>
        <fullName evidence="2">Uncharacterized protein</fullName>
    </submittedName>
</protein>
<name>A0AAF0K230_9CAUD</name>
<sequence length="120" mass="14078">MGWVRKTDPPPVHECNPPVEEKVRLNHNDYSVEYLAPKDANKGDLWRCDDCQKLWQVVQWINDGDPYLGWQPASFWNRWKYPAPKYPWPEPPKPTAVRQDQELPPRPGVSTSEQWGDIPD</sequence>
<proteinExistence type="predicted"/>
<dbReference type="Proteomes" id="UP001242841">
    <property type="component" value="Segment"/>
</dbReference>
<evidence type="ECO:0000313" key="2">
    <source>
        <dbReference type="EMBL" id="WGH21970.1"/>
    </source>
</evidence>
<gene>
    <name evidence="2" type="primary">89</name>
    <name evidence="2" type="ORF">SEA_TROGGLEHUMPER_89</name>
</gene>